<accession>A0A2V1E1V2</accession>
<evidence type="ECO:0000256" key="1">
    <source>
        <dbReference type="SAM" id="MobiDB-lite"/>
    </source>
</evidence>
<dbReference type="Proteomes" id="UP000244855">
    <property type="component" value="Unassembled WGS sequence"/>
</dbReference>
<reference evidence="2 3" key="1">
    <citation type="journal article" date="2018" name="Sci. Rep.">
        <title>Comparative genomics provides insights into the lifestyle and reveals functional heterogeneity of dark septate endophytic fungi.</title>
        <authorList>
            <person name="Knapp D.G."/>
            <person name="Nemeth J.B."/>
            <person name="Barry K."/>
            <person name="Hainaut M."/>
            <person name="Henrissat B."/>
            <person name="Johnson J."/>
            <person name="Kuo A."/>
            <person name="Lim J.H.P."/>
            <person name="Lipzen A."/>
            <person name="Nolan M."/>
            <person name="Ohm R.A."/>
            <person name="Tamas L."/>
            <person name="Grigoriev I.V."/>
            <person name="Spatafora J.W."/>
            <person name="Nagy L.G."/>
            <person name="Kovacs G.M."/>
        </authorList>
    </citation>
    <scope>NUCLEOTIDE SEQUENCE [LARGE SCALE GENOMIC DNA]</scope>
    <source>
        <strain evidence="2 3">DSE2036</strain>
    </source>
</reference>
<feature type="compositionally biased region" description="Low complexity" evidence="1">
    <location>
        <begin position="44"/>
        <end position="55"/>
    </location>
</feature>
<organism evidence="2 3">
    <name type="scientific">Periconia macrospinosa</name>
    <dbReference type="NCBI Taxonomy" id="97972"/>
    <lineage>
        <taxon>Eukaryota</taxon>
        <taxon>Fungi</taxon>
        <taxon>Dikarya</taxon>
        <taxon>Ascomycota</taxon>
        <taxon>Pezizomycotina</taxon>
        <taxon>Dothideomycetes</taxon>
        <taxon>Pleosporomycetidae</taxon>
        <taxon>Pleosporales</taxon>
        <taxon>Massarineae</taxon>
        <taxon>Periconiaceae</taxon>
        <taxon>Periconia</taxon>
    </lineage>
</organism>
<feature type="compositionally biased region" description="Low complexity" evidence="1">
    <location>
        <begin position="194"/>
        <end position="206"/>
    </location>
</feature>
<name>A0A2V1E1V2_9PLEO</name>
<sequence length="281" mass="30486">MTSLLTITPLDAEPLPLYSRRDPDSISLLSTAPSYVSETPTYNSTSYPAPTTSLPPLLPPLRPDQEVGRGLPAPRYAPGFQNRGNPSHVTMNLFASSNNARQYASVARRRANTQQANTTAMLNSLAAIPPANLSSQSIHNTLTSTSTTPPRSTSPSSSTNNNNNNNNTTSSTSLIPPTSPTSSSSLLFPPPLDSPTTPSPSSSSTSYPVRVGSSSDPLHPLEDPYLVGEEAADRARQQRVYREMCLRGEEAAGYESRSWDFMMGQMSDWEERRKLLIGRAW</sequence>
<protein>
    <submittedName>
        <fullName evidence="2">Uncharacterized protein</fullName>
    </submittedName>
</protein>
<gene>
    <name evidence="2" type="ORF">DM02DRAFT_167231</name>
</gene>
<proteinExistence type="predicted"/>
<dbReference type="AlphaFoldDB" id="A0A2V1E1V2"/>
<evidence type="ECO:0000313" key="2">
    <source>
        <dbReference type="EMBL" id="PVI04543.1"/>
    </source>
</evidence>
<keyword evidence="3" id="KW-1185">Reference proteome</keyword>
<feature type="compositionally biased region" description="Low complexity" evidence="1">
    <location>
        <begin position="140"/>
        <end position="187"/>
    </location>
</feature>
<dbReference type="OrthoDB" id="4203030at2759"/>
<feature type="region of interest" description="Disordered" evidence="1">
    <location>
        <begin position="38"/>
        <end position="59"/>
    </location>
</feature>
<evidence type="ECO:0000313" key="3">
    <source>
        <dbReference type="Proteomes" id="UP000244855"/>
    </source>
</evidence>
<feature type="region of interest" description="Disordered" evidence="1">
    <location>
        <begin position="136"/>
        <end position="223"/>
    </location>
</feature>
<dbReference type="EMBL" id="KZ805320">
    <property type="protein sequence ID" value="PVI04543.1"/>
    <property type="molecule type" value="Genomic_DNA"/>
</dbReference>